<dbReference type="EMBL" id="JBEPMB010000004">
    <property type="protein sequence ID" value="MET3614487.1"/>
    <property type="molecule type" value="Genomic_DNA"/>
</dbReference>
<name>A0ABV2J155_9HYPH</name>
<dbReference type="RefSeq" id="WP_354556991.1">
    <property type="nucleotide sequence ID" value="NZ_JBEPMB010000004.1"/>
</dbReference>
<evidence type="ECO:0000256" key="1">
    <source>
        <dbReference type="SAM" id="Phobius"/>
    </source>
</evidence>
<dbReference type="Gene3D" id="3.40.50.620">
    <property type="entry name" value="HUPs"/>
    <property type="match status" value="1"/>
</dbReference>
<keyword evidence="1" id="KW-1133">Transmembrane helix</keyword>
<gene>
    <name evidence="3" type="ORF">ABID16_002824</name>
</gene>
<evidence type="ECO:0000313" key="3">
    <source>
        <dbReference type="EMBL" id="MET3614487.1"/>
    </source>
</evidence>
<reference evidence="3 4" key="1">
    <citation type="submission" date="2024-06" db="EMBL/GenBank/DDBJ databases">
        <title>Genomic Encyclopedia of Type Strains, Phase IV (KMG-IV): sequencing the most valuable type-strain genomes for metagenomic binning, comparative biology and taxonomic classification.</title>
        <authorList>
            <person name="Goeker M."/>
        </authorList>
    </citation>
    <scope>NUCLEOTIDE SEQUENCE [LARGE SCALE GENOMIC DNA]</scope>
    <source>
        <strain evidence="3 4">DSM 29780</strain>
    </source>
</reference>
<dbReference type="CDD" id="cd06259">
    <property type="entry name" value="YdcF-like"/>
    <property type="match status" value="1"/>
</dbReference>
<comment type="caution">
    <text evidence="3">The sequence shown here is derived from an EMBL/GenBank/DDBJ whole genome shotgun (WGS) entry which is preliminary data.</text>
</comment>
<accession>A0ABV2J155</accession>
<feature type="transmembrane region" description="Helical" evidence="1">
    <location>
        <begin position="12"/>
        <end position="32"/>
    </location>
</feature>
<evidence type="ECO:0000259" key="2">
    <source>
        <dbReference type="Pfam" id="PF02698"/>
    </source>
</evidence>
<keyword evidence="1" id="KW-0472">Membrane</keyword>
<evidence type="ECO:0000313" key="4">
    <source>
        <dbReference type="Proteomes" id="UP001549047"/>
    </source>
</evidence>
<dbReference type="InterPro" id="IPR051599">
    <property type="entry name" value="Cell_Envelope_Assoc"/>
</dbReference>
<dbReference type="Proteomes" id="UP001549047">
    <property type="component" value="Unassembled WGS sequence"/>
</dbReference>
<proteinExistence type="predicted"/>
<dbReference type="PANTHER" id="PTHR30336">
    <property type="entry name" value="INNER MEMBRANE PROTEIN, PROBABLE PERMEASE"/>
    <property type="match status" value="1"/>
</dbReference>
<feature type="domain" description="DUF218" evidence="2">
    <location>
        <begin position="80"/>
        <end position="247"/>
    </location>
</feature>
<keyword evidence="4" id="KW-1185">Reference proteome</keyword>
<keyword evidence="1" id="KW-0812">Transmembrane</keyword>
<dbReference type="InterPro" id="IPR003848">
    <property type="entry name" value="DUF218"/>
</dbReference>
<dbReference type="InterPro" id="IPR014729">
    <property type="entry name" value="Rossmann-like_a/b/a_fold"/>
</dbReference>
<feature type="transmembrane region" description="Helical" evidence="1">
    <location>
        <begin position="39"/>
        <end position="58"/>
    </location>
</feature>
<organism evidence="3 4">
    <name type="scientific">Rhizobium aquaticum</name>
    <dbReference type="NCBI Taxonomy" id="1549636"/>
    <lineage>
        <taxon>Bacteria</taxon>
        <taxon>Pseudomonadati</taxon>
        <taxon>Pseudomonadota</taxon>
        <taxon>Alphaproteobacteria</taxon>
        <taxon>Hyphomicrobiales</taxon>
        <taxon>Rhizobiaceae</taxon>
        <taxon>Rhizobium/Agrobacterium group</taxon>
        <taxon>Rhizobium</taxon>
    </lineage>
</organism>
<protein>
    <submittedName>
        <fullName evidence="3">Uncharacterized SAM-binding protein YcdF (DUF218 family)</fullName>
    </submittedName>
</protein>
<dbReference type="Pfam" id="PF02698">
    <property type="entry name" value="DUF218"/>
    <property type="match status" value="1"/>
</dbReference>
<sequence>MFFVISKLIGLATTPSTLFMLIGVLGVVLLTLRRRRKGIALCTTSILLTLAFGLTPLANVPQAILEDRFPQPVIAEPPTGIIMLGGPVDVDLSPARHTTIIDSAAERVTETAVLAVRYPQARVFLSGGTGHFGDPGANTESALTKALFVNLGIPAERIEMEEKSRTTAENARYSLEALKPRPGERWLLVTSAAHMPRSVGAFRAVGFDVIPYPVGYRTFGLSRLFVFPDSVSNGLGLVDAATHEWIGLLGYWLSGKSKTLFPAP</sequence>
<dbReference type="PANTHER" id="PTHR30336:SF4">
    <property type="entry name" value="ENVELOPE BIOGENESIS FACTOR ELYC"/>
    <property type="match status" value="1"/>
</dbReference>